<dbReference type="AlphaFoldDB" id="A0A1G2B5J3"/>
<evidence type="ECO:0000256" key="1">
    <source>
        <dbReference type="SAM" id="Phobius"/>
    </source>
</evidence>
<evidence type="ECO:0000313" key="2">
    <source>
        <dbReference type="EMBL" id="OGY84412.1"/>
    </source>
</evidence>
<keyword evidence="1" id="KW-0472">Membrane</keyword>
<sequence length="143" mass="15829">MHNLVRRTFIISGVVIGIIVAIPILGFFLPKLVITNGVDKYEGEQRDYAEYAYKGARQLIGRGEYFFTPALRVVSVEPTATISTYGGTEVCDKVYVSDELNLFRPLSQPYLATVQGFTFFGIPSSKFEVYCISGAVRVSDGIL</sequence>
<name>A0A1G2B5J3_9BACT</name>
<evidence type="ECO:0000313" key="3">
    <source>
        <dbReference type="Proteomes" id="UP000179164"/>
    </source>
</evidence>
<organism evidence="2 3">
    <name type="scientific">Candidatus Kerfeldbacteria bacterium RIFCSPLOWO2_01_FULL_48_11</name>
    <dbReference type="NCBI Taxonomy" id="1798543"/>
    <lineage>
        <taxon>Bacteria</taxon>
        <taxon>Candidatus Kerfeldiibacteriota</taxon>
    </lineage>
</organism>
<keyword evidence="1" id="KW-1133">Transmembrane helix</keyword>
<keyword evidence="1" id="KW-0812">Transmembrane</keyword>
<feature type="transmembrane region" description="Helical" evidence="1">
    <location>
        <begin position="9"/>
        <end position="29"/>
    </location>
</feature>
<protein>
    <submittedName>
        <fullName evidence="2">Uncharacterized protein</fullName>
    </submittedName>
</protein>
<gene>
    <name evidence="2" type="ORF">A2898_00410</name>
</gene>
<dbReference type="EMBL" id="MHKE01000008">
    <property type="protein sequence ID" value="OGY84412.1"/>
    <property type="molecule type" value="Genomic_DNA"/>
</dbReference>
<proteinExistence type="predicted"/>
<comment type="caution">
    <text evidence="2">The sequence shown here is derived from an EMBL/GenBank/DDBJ whole genome shotgun (WGS) entry which is preliminary data.</text>
</comment>
<accession>A0A1G2B5J3</accession>
<reference evidence="2 3" key="1">
    <citation type="journal article" date="2016" name="Nat. Commun.">
        <title>Thousands of microbial genomes shed light on interconnected biogeochemical processes in an aquifer system.</title>
        <authorList>
            <person name="Anantharaman K."/>
            <person name="Brown C.T."/>
            <person name="Hug L.A."/>
            <person name="Sharon I."/>
            <person name="Castelle C.J."/>
            <person name="Probst A.J."/>
            <person name="Thomas B.C."/>
            <person name="Singh A."/>
            <person name="Wilkins M.J."/>
            <person name="Karaoz U."/>
            <person name="Brodie E.L."/>
            <person name="Williams K.H."/>
            <person name="Hubbard S.S."/>
            <person name="Banfield J.F."/>
        </authorList>
    </citation>
    <scope>NUCLEOTIDE SEQUENCE [LARGE SCALE GENOMIC DNA]</scope>
</reference>
<dbReference type="Proteomes" id="UP000179164">
    <property type="component" value="Unassembled WGS sequence"/>
</dbReference>